<evidence type="ECO:0000256" key="1">
    <source>
        <dbReference type="ARBA" id="ARBA00001946"/>
    </source>
</evidence>
<dbReference type="InterPro" id="IPR050582">
    <property type="entry name" value="HAD-like_SerB"/>
</dbReference>
<dbReference type="GO" id="GO:0000287">
    <property type="term" value="F:magnesium ion binding"/>
    <property type="evidence" value="ECO:0007669"/>
    <property type="project" value="TreeGrafter"/>
</dbReference>
<keyword evidence="7" id="KW-0460">Magnesium</keyword>
<keyword evidence="4" id="KW-0028">Amino-acid biosynthesis</keyword>
<keyword evidence="8" id="KW-0718">Serine biosynthesis</keyword>
<comment type="cofactor">
    <cofactor evidence="1">
        <name>Mg(2+)</name>
        <dbReference type="ChEBI" id="CHEBI:18420"/>
    </cofactor>
</comment>
<keyword evidence="5" id="KW-0479">Metal-binding</keyword>
<proteinExistence type="predicted"/>
<evidence type="ECO:0000256" key="7">
    <source>
        <dbReference type="ARBA" id="ARBA00022842"/>
    </source>
</evidence>
<comment type="pathway">
    <text evidence="2">Amino-acid biosynthesis; L-serine biosynthesis; L-serine from 3-phospho-D-glycerate: step 3/3.</text>
</comment>
<evidence type="ECO:0000256" key="2">
    <source>
        <dbReference type="ARBA" id="ARBA00005135"/>
    </source>
</evidence>
<dbReference type="EC" id="3.1.3.3" evidence="3"/>
<dbReference type="GO" id="GO:0006564">
    <property type="term" value="P:L-serine biosynthetic process"/>
    <property type="evidence" value="ECO:0007669"/>
    <property type="project" value="UniProtKB-KW"/>
</dbReference>
<dbReference type="GO" id="GO:0005737">
    <property type="term" value="C:cytoplasm"/>
    <property type="evidence" value="ECO:0007669"/>
    <property type="project" value="TreeGrafter"/>
</dbReference>
<dbReference type="Proteomes" id="UP000034883">
    <property type="component" value="Chromosome"/>
</dbReference>
<comment type="catalytic activity">
    <reaction evidence="9">
        <text>O-phospho-L-serine + H2O = L-serine + phosphate</text>
        <dbReference type="Rhea" id="RHEA:21208"/>
        <dbReference type="ChEBI" id="CHEBI:15377"/>
        <dbReference type="ChEBI" id="CHEBI:33384"/>
        <dbReference type="ChEBI" id="CHEBI:43474"/>
        <dbReference type="ChEBI" id="CHEBI:57524"/>
        <dbReference type="EC" id="3.1.3.3"/>
    </reaction>
</comment>
<dbReference type="KEGG" id="samy:DB32_007661"/>
<dbReference type="Pfam" id="PF12710">
    <property type="entry name" value="HAD"/>
    <property type="match status" value="1"/>
</dbReference>
<dbReference type="EMBL" id="CP011125">
    <property type="protein sequence ID" value="AKF10512.1"/>
    <property type="molecule type" value="Genomic_DNA"/>
</dbReference>
<evidence type="ECO:0000313" key="12">
    <source>
        <dbReference type="Proteomes" id="UP000034883"/>
    </source>
</evidence>
<dbReference type="SUPFAM" id="SSF56784">
    <property type="entry name" value="HAD-like"/>
    <property type="match status" value="1"/>
</dbReference>
<protein>
    <recommendedName>
        <fullName evidence="3">phosphoserine phosphatase</fullName>
        <ecNumber evidence="3">3.1.3.3</ecNumber>
    </recommendedName>
</protein>
<comment type="catalytic activity">
    <reaction evidence="10">
        <text>O-phospho-D-serine + H2O = D-serine + phosphate</text>
        <dbReference type="Rhea" id="RHEA:24873"/>
        <dbReference type="ChEBI" id="CHEBI:15377"/>
        <dbReference type="ChEBI" id="CHEBI:35247"/>
        <dbReference type="ChEBI" id="CHEBI:43474"/>
        <dbReference type="ChEBI" id="CHEBI:58680"/>
        <dbReference type="EC" id="3.1.3.3"/>
    </reaction>
</comment>
<dbReference type="InterPro" id="IPR036412">
    <property type="entry name" value="HAD-like_sf"/>
</dbReference>
<dbReference type="Gene3D" id="3.40.50.1000">
    <property type="entry name" value="HAD superfamily/HAD-like"/>
    <property type="match status" value="2"/>
</dbReference>
<sequence>MRTNVVAWGLCWWVVLAACGATRAREERRVPVTLREEGWLPENRARIERVIGELGARDGRRVAVFDWDNTMMRGDIGDLVLAHLIERGAIAEGVIPQGDAMLSAAAHEALARASDATERGRVVAHLAWRGTTPEGEPAFTVSVGPFYRATYGVIAQVLAAGRTDDALRAIAREAFTAASVAPIGAREVIGGVEVERFARLHAPMIELARALEAIGVEVWIVSASPEPIVEAIAEIAGLDPARVVGVRMEHDDAGRGTSRFEACGEGPLATPVMTWLEGKRCWINREIFGVPSARQRMRQDDPALRPVLVAGDSDGDLAMLQDATALAIVLDRQNVRVMCNALASGWVVQPLFVDPPAPRTTPYPCSTHEDTLGRVVDVEGRAIADR</sequence>
<evidence type="ECO:0000313" key="11">
    <source>
        <dbReference type="EMBL" id="AKF10512.1"/>
    </source>
</evidence>
<evidence type="ECO:0000256" key="3">
    <source>
        <dbReference type="ARBA" id="ARBA00012640"/>
    </source>
</evidence>
<dbReference type="GO" id="GO:0036424">
    <property type="term" value="F:L-phosphoserine phosphatase activity"/>
    <property type="evidence" value="ECO:0007669"/>
    <property type="project" value="TreeGrafter"/>
</dbReference>
<name>A0A0F6W8Z6_9BACT</name>
<dbReference type="InterPro" id="IPR023214">
    <property type="entry name" value="HAD_sf"/>
</dbReference>
<dbReference type="PANTHER" id="PTHR43344:SF2">
    <property type="entry name" value="PHOSPHOSERINE PHOSPHATASE"/>
    <property type="match status" value="1"/>
</dbReference>
<dbReference type="RefSeq" id="WP_169791685.1">
    <property type="nucleotide sequence ID" value="NZ_CP011125.1"/>
</dbReference>
<evidence type="ECO:0000256" key="9">
    <source>
        <dbReference type="ARBA" id="ARBA00048138"/>
    </source>
</evidence>
<keyword evidence="12" id="KW-1185">Reference proteome</keyword>
<keyword evidence="6" id="KW-0378">Hydrolase</keyword>
<evidence type="ECO:0000256" key="4">
    <source>
        <dbReference type="ARBA" id="ARBA00022605"/>
    </source>
</evidence>
<organism evidence="11 12">
    <name type="scientific">Sandaracinus amylolyticus</name>
    <dbReference type="NCBI Taxonomy" id="927083"/>
    <lineage>
        <taxon>Bacteria</taxon>
        <taxon>Pseudomonadati</taxon>
        <taxon>Myxococcota</taxon>
        <taxon>Polyangia</taxon>
        <taxon>Polyangiales</taxon>
        <taxon>Sandaracinaceae</taxon>
        <taxon>Sandaracinus</taxon>
    </lineage>
</organism>
<dbReference type="STRING" id="927083.DB32_007661"/>
<reference evidence="11 12" key="1">
    <citation type="submission" date="2015-03" db="EMBL/GenBank/DDBJ databases">
        <title>Genome assembly of Sandaracinus amylolyticus DSM 53668.</title>
        <authorList>
            <person name="Sharma G."/>
            <person name="Subramanian S."/>
        </authorList>
    </citation>
    <scope>NUCLEOTIDE SEQUENCE [LARGE SCALE GENOMIC DNA]</scope>
    <source>
        <strain evidence="11 12">DSM 53668</strain>
    </source>
</reference>
<dbReference type="PROSITE" id="PS51257">
    <property type="entry name" value="PROKAR_LIPOPROTEIN"/>
    <property type="match status" value="1"/>
</dbReference>
<dbReference type="AlphaFoldDB" id="A0A0F6W8Z6"/>
<evidence type="ECO:0000256" key="5">
    <source>
        <dbReference type="ARBA" id="ARBA00022723"/>
    </source>
</evidence>
<gene>
    <name evidence="11" type="ORF">DB32_007661</name>
</gene>
<evidence type="ECO:0000256" key="10">
    <source>
        <dbReference type="ARBA" id="ARBA00048523"/>
    </source>
</evidence>
<dbReference type="PANTHER" id="PTHR43344">
    <property type="entry name" value="PHOSPHOSERINE PHOSPHATASE"/>
    <property type="match status" value="1"/>
</dbReference>
<evidence type="ECO:0000256" key="6">
    <source>
        <dbReference type="ARBA" id="ARBA00022801"/>
    </source>
</evidence>
<evidence type="ECO:0000256" key="8">
    <source>
        <dbReference type="ARBA" id="ARBA00023299"/>
    </source>
</evidence>
<accession>A0A0F6W8Z6</accession>